<dbReference type="RefSeq" id="WP_311536284.1">
    <property type="nucleotide sequence ID" value="NZ_JAVRHQ010000031.1"/>
</dbReference>
<comment type="similarity">
    <text evidence="1">Belongs to the WrbA family.</text>
</comment>
<comment type="caution">
    <text evidence="3">The sequence shown here is derived from an EMBL/GenBank/DDBJ whole genome shotgun (WGS) entry which is preliminary data.</text>
</comment>
<dbReference type="InterPro" id="IPR029039">
    <property type="entry name" value="Flavoprotein-like_sf"/>
</dbReference>
<feature type="domain" description="Flavodoxin-like" evidence="2">
    <location>
        <begin position="6"/>
        <end position="192"/>
    </location>
</feature>
<dbReference type="InterPro" id="IPR010089">
    <property type="entry name" value="Flavoprotein_WrbA-like"/>
</dbReference>
<dbReference type="InterPro" id="IPR005025">
    <property type="entry name" value="FMN_Rdtase-like_dom"/>
</dbReference>
<sequence>MKEVKLAVIYYSSTGTNHQMAKWAEEAANDLGAKEVRFRRIQETAPEAAINQNEDWKKHLEATKDVPTTSLDDLEWADAIIFSAPTRYGGLPSQVQAFFDTTGGLWFQGKLANKVVSGMTSAQNPHGGQETTLTALYKTMFHWGAIPAAPGYTDEVMFGAGGNPYGVSTEAGKDKLDDKVKKAVTHQVKRTLQLSGWIKKGLQE</sequence>
<organism evidence="3 4">
    <name type="scientific">Autumnicola tepida</name>
    <dbReference type="NCBI Taxonomy" id="3075595"/>
    <lineage>
        <taxon>Bacteria</taxon>
        <taxon>Pseudomonadati</taxon>
        <taxon>Bacteroidota</taxon>
        <taxon>Flavobacteriia</taxon>
        <taxon>Flavobacteriales</taxon>
        <taxon>Flavobacteriaceae</taxon>
        <taxon>Autumnicola</taxon>
    </lineage>
</organism>
<evidence type="ECO:0000313" key="3">
    <source>
        <dbReference type="EMBL" id="MDT0644668.1"/>
    </source>
</evidence>
<gene>
    <name evidence="3" type="primary">wrbA</name>
    <name evidence="3" type="ORF">RM553_17645</name>
</gene>
<dbReference type="Proteomes" id="UP001262889">
    <property type="component" value="Unassembled WGS sequence"/>
</dbReference>
<dbReference type="Gene3D" id="3.40.50.360">
    <property type="match status" value="1"/>
</dbReference>
<name>A0ABU3CEI2_9FLAO</name>
<evidence type="ECO:0000256" key="1">
    <source>
        <dbReference type="ARBA" id="ARBA00006961"/>
    </source>
</evidence>
<accession>A0ABU3CEI2</accession>
<dbReference type="NCBIfam" id="TIGR01755">
    <property type="entry name" value="flav_wrbA"/>
    <property type="match status" value="1"/>
</dbReference>
<dbReference type="EMBL" id="JAVRHQ010000031">
    <property type="protein sequence ID" value="MDT0644668.1"/>
    <property type="molecule type" value="Genomic_DNA"/>
</dbReference>
<dbReference type="Pfam" id="PF03358">
    <property type="entry name" value="FMN_red"/>
    <property type="match status" value="1"/>
</dbReference>
<reference evidence="3 4" key="1">
    <citation type="submission" date="2023-09" db="EMBL/GenBank/DDBJ databases">
        <authorList>
            <person name="Rey-Velasco X."/>
        </authorList>
    </citation>
    <scope>NUCLEOTIDE SEQUENCE [LARGE SCALE GENOMIC DNA]</scope>
    <source>
        <strain evidence="3 4">F363</strain>
    </source>
</reference>
<dbReference type="PROSITE" id="PS50902">
    <property type="entry name" value="FLAVODOXIN_LIKE"/>
    <property type="match status" value="1"/>
</dbReference>
<dbReference type="PANTHER" id="PTHR30546:SF23">
    <property type="entry name" value="FLAVOPROTEIN-LIKE PROTEIN YCP4-RELATED"/>
    <property type="match status" value="1"/>
</dbReference>
<dbReference type="PANTHER" id="PTHR30546">
    <property type="entry name" value="FLAVODOXIN-RELATED PROTEIN WRBA-RELATED"/>
    <property type="match status" value="1"/>
</dbReference>
<evidence type="ECO:0000313" key="4">
    <source>
        <dbReference type="Proteomes" id="UP001262889"/>
    </source>
</evidence>
<protein>
    <submittedName>
        <fullName evidence="3">NAD(P)H:quinone oxidoreductase type IV</fullName>
    </submittedName>
</protein>
<dbReference type="InterPro" id="IPR008254">
    <property type="entry name" value="Flavodoxin/NO_synth"/>
</dbReference>
<proteinExistence type="inferred from homology"/>
<keyword evidence="4" id="KW-1185">Reference proteome</keyword>
<dbReference type="SUPFAM" id="SSF52218">
    <property type="entry name" value="Flavoproteins"/>
    <property type="match status" value="1"/>
</dbReference>
<evidence type="ECO:0000259" key="2">
    <source>
        <dbReference type="PROSITE" id="PS50902"/>
    </source>
</evidence>